<dbReference type="EMBL" id="JMHU01000007">
    <property type="protein sequence ID" value="KDA46167.1"/>
    <property type="molecule type" value="Genomic_DNA"/>
</dbReference>
<accession>A0ABR4RRS4</accession>
<sequence>MYFQKKGDDEMEELKNKAKLEPLSLAEKLAATVFVLIAFYFTIIGDWNFAFFTLLMTIILFMWVITKWLCFIAELLLNKE</sequence>
<protein>
    <submittedName>
        <fullName evidence="2">Uncharacterized protein</fullName>
    </submittedName>
</protein>
<proteinExistence type="predicted"/>
<gene>
    <name evidence="2" type="ORF">Lani381_0851</name>
</gene>
<keyword evidence="1" id="KW-1133">Transmembrane helix</keyword>
<name>A0ABR4RRS4_9LACO</name>
<keyword evidence="3" id="KW-1185">Reference proteome</keyword>
<feature type="transmembrane region" description="Helical" evidence="1">
    <location>
        <begin position="49"/>
        <end position="77"/>
    </location>
</feature>
<evidence type="ECO:0000256" key="1">
    <source>
        <dbReference type="SAM" id="Phobius"/>
    </source>
</evidence>
<keyword evidence="1" id="KW-0472">Membrane</keyword>
<reference evidence="2 3" key="1">
    <citation type="submission" date="2014-04" db="EMBL/GenBank/DDBJ databases">
        <title>Draft Genome Sequence of Lactobacillus animalis 381-IL-28.</title>
        <authorList>
            <person name="Sturino J.M."/>
            <person name="Rajendran M."/>
            <person name="Altermann E."/>
        </authorList>
    </citation>
    <scope>NUCLEOTIDE SEQUENCE [LARGE SCALE GENOMIC DNA]</scope>
    <source>
        <strain evidence="2 3">381-IL-28</strain>
    </source>
</reference>
<organism evidence="2 3">
    <name type="scientific">Ligilactobacillus animalis</name>
    <dbReference type="NCBI Taxonomy" id="1605"/>
    <lineage>
        <taxon>Bacteria</taxon>
        <taxon>Bacillati</taxon>
        <taxon>Bacillota</taxon>
        <taxon>Bacilli</taxon>
        <taxon>Lactobacillales</taxon>
        <taxon>Lactobacillaceae</taxon>
        <taxon>Ligilactobacillus</taxon>
    </lineage>
</organism>
<evidence type="ECO:0000313" key="2">
    <source>
        <dbReference type="EMBL" id="KDA46167.1"/>
    </source>
</evidence>
<comment type="caution">
    <text evidence="2">The sequence shown here is derived from an EMBL/GenBank/DDBJ whole genome shotgun (WGS) entry which is preliminary data.</text>
</comment>
<dbReference type="Proteomes" id="UP000027129">
    <property type="component" value="Unassembled WGS sequence"/>
</dbReference>
<evidence type="ECO:0000313" key="3">
    <source>
        <dbReference type="Proteomes" id="UP000027129"/>
    </source>
</evidence>
<feature type="transmembrane region" description="Helical" evidence="1">
    <location>
        <begin position="25"/>
        <end position="43"/>
    </location>
</feature>
<keyword evidence="1" id="KW-0812">Transmembrane</keyword>